<keyword evidence="10" id="KW-1003">Cell membrane</keyword>
<evidence type="ECO:0000256" key="3">
    <source>
        <dbReference type="ARBA" id="ARBA00007681"/>
    </source>
</evidence>
<dbReference type="InterPro" id="IPR023632">
    <property type="entry name" value="ATP_synth_F1_gsu_CS"/>
</dbReference>
<dbReference type="HAMAP" id="MF_00815">
    <property type="entry name" value="ATP_synth_gamma_bact"/>
    <property type="match status" value="1"/>
</dbReference>
<dbReference type="RefSeq" id="WP_080887333.1">
    <property type="nucleotide sequence ID" value="NZ_LT828648.1"/>
</dbReference>
<accession>A0A1W1I7Q1</accession>
<dbReference type="GO" id="GO:0046933">
    <property type="term" value="F:proton-transporting ATP synthase activity, rotational mechanism"/>
    <property type="evidence" value="ECO:0007669"/>
    <property type="project" value="UniProtKB-UniRule"/>
</dbReference>
<dbReference type="EMBL" id="LT828648">
    <property type="protein sequence ID" value="SLM49030.1"/>
    <property type="molecule type" value="Genomic_DNA"/>
</dbReference>
<dbReference type="GO" id="GO:0045259">
    <property type="term" value="C:proton-transporting ATP synthase complex"/>
    <property type="evidence" value="ECO:0007669"/>
    <property type="project" value="UniProtKB-KW"/>
</dbReference>
<keyword evidence="7 10" id="KW-0472">Membrane</keyword>
<organism evidence="11 12">
    <name type="scientific">Nitrospira japonica</name>
    <dbReference type="NCBI Taxonomy" id="1325564"/>
    <lineage>
        <taxon>Bacteria</taxon>
        <taxon>Pseudomonadati</taxon>
        <taxon>Nitrospirota</taxon>
        <taxon>Nitrospiria</taxon>
        <taxon>Nitrospirales</taxon>
        <taxon>Nitrospiraceae</taxon>
        <taxon>Nitrospira</taxon>
    </lineage>
</organism>
<dbReference type="STRING" id="1325564.NSJP_2863"/>
<dbReference type="Proteomes" id="UP000192042">
    <property type="component" value="Chromosome I"/>
</dbReference>
<gene>
    <name evidence="10 11" type="primary">atpG</name>
    <name evidence="11" type="ORF">NSJP_2863</name>
</gene>
<dbReference type="PANTHER" id="PTHR11693:SF22">
    <property type="entry name" value="ATP SYNTHASE SUBUNIT GAMMA, MITOCHONDRIAL"/>
    <property type="match status" value="1"/>
</dbReference>
<evidence type="ECO:0000256" key="1">
    <source>
        <dbReference type="ARBA" id="ARBA00003456"/>
    </source>
</evidence>
<dbReference type="GO" id="GO:0005886">
    <property type="term" value="C:plasma membrane"/>
    <property type="evidence" value="ECO:0007669"/>
    <property type="project" value="UniProtKB-SubCell"/>
</dbReference>
<comment type="subunit">
    <text evidence="10">F-type ATPases have 2 components, CF(1) - the catalytic core - and CF(0) - the membrane proton channel. CF(1) has five subunits: alpha(3), beta(3), gamma(1), delta(1), epsilon(1). CF(0) has three main subunits: a, b and c.</text>
</comment>
<evidence type="ECO:0000256" key="9">
    <source>
        <dbReference type="ARBA" id="ARBA00023310"/>
    </source>
</evidence>
<keyword evidence="5 10" id="KW-0375">Hydrogen ion transport</keyword>
<evidence type="ECO:0000256" key="4">
    <source>
        <dbReference type="ARBA" id="ARBA00022448"/>
    </source>
</evidence>
<keyword evidence="12" id="KW-1185">Reference proteome</keyword>
<dbReference type="GO" id="GO:0042777">
    <property type="term" value="P:proton motive force-driven plasma membrane ATP synthesis"/>
    <property type="evidence" value="ECO:0007669"/>
    <property type="project" value="UniProtKB-UniRule"/>
</dbReference>
<reference evidence="11 12" key="1">
    <citation type="submission" date="2017-03" db="EMBL/GenBank/DDBJ databases">
        <authorList>
            <person name="Afonso C.L."/>
            <person name="Miller P.J."/>
            <person name="Scott M.A."/>
            <person name="Spackman E."/>
            <person name="Goraichik I."/>
            <person name="Dimitrov K.M."/>
            <person name="Suarez D.L."/>
            <person name="Swayne D.E."/>
        </authorList>
    </citation>
    <scope>NUCLEOTIDE SEQUENCE [LARGE SCALE GENOMIC DNA]</scope>
    <source>
        <strain evidence="11">Genome sequencing of Nitrospira japonica strain NJ11</strain>
    </source>
</reference>
<proteinExistence type="inferred from homology"/>
<evidence type="ECO:0000256" key="6">
    <source>
        <dbReference type="ARBA" id="ARBA00023065"/>
    </source>
</evidence>
<dbReference type="KEGG" id="nja:NSJP_2863"/>
<dbReference type="SUPFAM" id="SSF52943">
    <property type="entry name" value="ATP synthase (F1-ATPase), gamma subunit"/>
    <property type="match status" value="1"/>
</dbReference>
<evidence type="ECO:0000256" key="5">
    <source>
        <dbReference type="ARBA" id="ARBA00022781"/>
    </source>
</evidence>
<dbReference type="Gene3D" id="3.40.1380.10">
    <property type="match status" value="1"/>
</dbReference>
<dbReference type="CDD" id="cd12151">
    <property type="entry name" value="F1-ATPase_gamma"/>
    <property type="match status" value="1"/>
</dbReference>
<comment type="subcellular location">
    <subcellularLocation>
        <location evidence="10">Cell membrane</location>
        <topology evidence="10">Peripheral membrane protein</topology>
    </subcellularLocation>
    <subcellularLocation>
        <location evidence="2">Membrane</location>
        <topology evidence="2">Peripheral membrane protein</topology>
    </subcellularLocation>
</comment>
<evidence type="ECO:0000313" key="12">
    <source>
        <dbReference type="Proteomes" id="UP000192042"/>
    </source>
</evidence>
<dbReference type="NCBIfam" id="TIGR01146">
    <property type="entry name" value="ATPsyn_F1gamma"/>
    <property type="match status" value="1"/>
</dbReference>
<evidence type="ECO:0000256" key="8">
    <source>
        <dbReference type="ARBA" id="ARBA00023196"/>
    </source>
</evidence>
<dbReference type="Pfam" id="PF00231">
    <property type="entry name" value="ATP-synt"/>
    <property type="match status" value="1"/>
</dbReference>
<comment type="similarity">
    <text evidence="3 10">Belongs to the ATPase gamma chain family.</text>
</comment>
<dbReference type="GO" id="GO:0005524">
    <property type="term" value="F:ATP binding"/>
    <property type="evidence" value="ECO:0007669"/>
    <property type="project" value="UniProtKB-UniRule"/>
</dbReference>
<dbReference type="Gene3D" id="1.10.287.80">
    <property type="entry name" value="ATP synthase, gamma subunit, helix hairpin domain"/>
    <property type="match status" value="2"/>
</dbReference>
<evidence type="ECO:0000256" key="10">
    <source>
        <dbReference type="HAMAP-Rule" id="MF_00815"/>
    </source>
</evidence>
<dbReference type="PROSITE" id="PS00153">
    <property type="entry name" value="ATPASE_GAMMA"/>
    <property type="match status" value="1"/>
</dbReference>
<keyword evidence="6 10" id="KW-0406">Ion transport</keyword>
<evidence type="ECO:0000313" key="11">
    <source>
        <dbReference type="EMBL" id="SLM49030.1"/>
    </source>
</evidence>
<dbReference type="OrthoDB" id="9812769at2"/>
<comment type="function">
    <text evidence="1 10">Produces ATP from ADP in the presence of a proton gradient across the membrane. The gamma chain is believed to be important in regulating ATPase activity and the flow of protons through the CF(0) complex.</text>
</comment>
<dbReference type="InterPro" id="IPR035968">
    <property type="entry name" value="ATP_synth_F1_ATPase_gsu"/>
</dbReference>
<keyword evidence="4 10" id="KW-0813">Transport</keyword>
<keyword evidence="8 10" id="KW-0139">CF(1)</keyword>
<dbReference type="InterPro" id="IPR000131">
    <property type="entry name" value="ATP_synth_F1_gsu"/>
</dbReference>
<protein>
    <recommendedName>
        <fullName evidence="10">ATP synthase gamma chain</fullName>
    </recommendedName>
    <alternativeName>
        <fullName evidence="10">ATP synthase F1 sector gamma subunit</fullName>
    </alternativeName>
    <alternativeName>
        <fullName evidence="10">F-ATPase gamma subunit</fullName>
    </alternativeName>
</protein>
<dbReference type="PRINTS" id="PR00126">
    <property type="entry name" value="ATPASEGAMMA"/>
</dbReference>
<dbReference type="AlphaFoldDB" id="A0A1W1I7Q1"/>
<dbReference type="PANTHER" id="PTHR11693">
    <property type="entry name" value="ATP SYNTHASE GAMMA CHAIN"/>
    <property type="match status" value="1"/>
</dbReference>
<evidence type="ECO:0000256" key="7">
    <source>
        <dbReference type="ARBA" id="ARBA00023136"/>
    </source>
</evidence>
<name>A0A1W1I7Q1_9BACT</name>
<sequence length="298" mass="33727">MPSLQSVRRKIDSVKKTQKITKAMKMVAAAKLKRTQERILAARPYALKMRDAIRTLSRRVNRDAHPLLKKREGHRIEVAVVTSDRGLCGAFNANILRTAAAALKEFESAGAKVQVIVIGRKGRDFFRRRGWTVRREIVDVFDKLSFEHGMLLGNELQALENYSANRIDAVYAIYNEFKSAIQQRVVVERLLPLDWVVEISDLKEADRGTEQVPGGYLYEPSEDELLEQLLHRNFHIQAYRMLLESSAAEQGARMAAMDGATRNAGELIKKLTVYYNKTRQAAITKELMDIVGGAEALK</sequence>
<evidence type="ECO:0000256" key="2">
    <source>
        <dbReference type="ARBA" id="ARBA00004170"/>
    </source>
</evidence>
<keyword evidence="9 10" id="KW-0066">ATP synthesis</keyword>